<sequence>MTISESEARELMRIRNMKDIVILPANKGRSTVVVDKFDCYVNVEDFLIDKDSYVPSTVGEFKKLKNVIYETMDKLKETGALTGREALTAKATDVAMARLYCAPNVYKSGVP</sequence>
<dbReference type="AlphaFoldDB" id="A0A3P7LWS9"/>
<protein>
    <submittedName>
        <fullName evidence="1">Uncharacterized protein</fullName>
    </submittedName>
</protein>
<dbReference type="EMBL" id="UYRU01064536">
    <property type="protein sequence ID" value="VDN16067.1"/>
    <property type="molecule type" value="Genomic_DNA"/>
</dbReference>
<name>A0A3P7LWS9_DIBLA</name>
<organism evidence="1 2">
    <name type="scientific">Dibothriocephalus latus</name>
    <name type="common">Fish tapeworm</name>
    <name type="synonym">Diphyllobothrium latum</name>
    <dbReference type="NCBI Taxonomy" id="60516"/>
    <lineage>
        <taxon>Eukaryota</taxon>
        <taxon>Metazoa</taxon>
        <taxon>Spiralia</taxon>
        <taxon>Lophotrochozoa</taxon>
        <taxon>Platyhelminthes</taxon>
        <taxon>Cestoda</taxon>
        <taxon>Eucestoda</taxon>
        <taxon>Diphyllobothriidea</taxon>
        <taxon>Diphyllobothriidae</taxon>
        <taxon>Dibothriocephalus</taxon>
    </lineage>
</organism>
<evidence type="ECO:0000313" key="2">
    <source>
        <dbReference type="Proteomes" id="UP000281553"/>
    </source>
</evidence>
<dbReference type="Proteomes" id="UP000281553">
    <property type="component" value="Unassembled WGS sequence"/>
</dbReference>
<keyword evidence="2" id="KW-1185">Reference proteome</keyword>
<dbReference type="OrthoDB" id="10029313at2759"/>
<gene>
    <name evidence="1" type="ORF">DILT_LOCUS11898</name>
</gene>
<accession>A0A3P7LWS9</accession>
<reference evidence="1 2" key="1">
    <citation type="submission" date="2018-11" db="EMBL/GenBank/DDBJ databases">
        <authorList>
            <consortium name="Pathogen Informatics"/>
        </authorList>
    </citation>
    <scope>NUCLEOTIDE SEQUENCE [LARGE SCALE GENOMIC DNA]</scope>
</reference>
<proteinExistence type="predicted"/>
<evidence type="ECO:0000313" key="1">
    <source>
        <dbReference type="EMBL" id="VDN16067.1"/>
    </source>
</evidence>